<dbReference type="AlphaFoldDB" id="A0A6N9T818"/>
<dbReference type="InterPro" id="IPR003593">
    <property type="entry name" value="AAA+_ATPase"/>
</dbReference>
<dbReference type="PROSITE" id="PS50893">
    <property type="entry name" value="ABC_TRANSPORTER_2"/>
    <property type="match status" value="1"/>
</dbReference>
<evidence type="ECO:0000256" key="5">
    <source>
        <dbReference type="ARBA" id="ARBA00022840"/>
    </source>
</evidence>
<evidence type="ECO:0000313" key="7">
    <source>
        <dbReference type="EMBL" id="NDW05078.1"/>
    </source>
</evidence>
<keyword evidence="5 7" id="KW-0067">ATP-binding</keyword>
<dbReference type="InterPro" id="IPR050763">
    <property type="entry name" value="ABC_transporter_ATP-binding"/>
</dbReference>
<proteinExistence type="inferred from homology"/>
<feature type="domain" description="ABC transporter" evidence="6">
    <location>
        <begin position="17"/>
        <end position="247"/>
    </location>
</feature>
<evidence type="ECO:0000256" key="2">
    <source>
        <dbReference type="ARBA" id="ARBA00022448"/>
    </source>
</evidence>
<protein>
    <submittedName>
        <fullName evidence="7">ATP-binding cassette domain-containing protein</fullName>
    </submittedName>
</protein>
<dbReference type="SUPFAM" id="SSF52540">
    <property type="entry name" value="P-loop containing nucleoside triphosphate hydrolases"/>
    <property type="match status" value="1"/>
</dbReference>
<gene>
    <name evidence="7" type="ORF">GTK09_11615</name>
</gene>
<dbReference type="Proteomes" id="UP000469011">
    <property type="component" value="Unassembled WGS sequence"/>
</dbReference>
<sequence length="265" mass="28709">MQDGTLSHAEAPGIPALAVERVSHSYGQRKALDDVSFSVPQGSFTALLGPNGAGKSTLFSLVTRLFNVRHGAIHILGFDLNGEPGEALRRLGVVFQARTLDLDLSISQNLIYHAALHGLPASAARTRIGEILATSELRTRLKEKARNLSGGQLRSIEIVRAFMHRPRLILLDEPTVGLDIRSRAAILAEVRRLVKEEGVSVLWATHLIDEIDPADRVIVLHQGTVRAEGPVPEVVAAERAKSIGDAFTRLTGLSVRAEGLEEVRP</sequence>
<reference evidence="7 8" key="1">
    <citation type="submission" date="2020-01" db="EMBL/GenBank/DDBJ databases">
        <title>Jiella pacifica sp. nov.</title>
        <authorList>
            <person name="Xue Z."/>
            <person name="Zhu S."/>
            <person name="Chen J."/>
            <person name="Yang J."/>
        </authorList>
    </citation>
    <scope>NUCLEOTIDE SEQUENCE [LARGE SCALE GENOMIC DNA]</scope>
    <source>
        <strain evidence="7 8">40Bstr34</strain>
    </source>
</reference>
<name>A0A6N9T818_9HYPH</name>
<accession>A0A6N9T818</accession>
<keyword evidence="4" id="KW-0547">Nucleotide-binding</keyword>
<dbReference type="InterPro" id="IPR022467">
    <property type="entry name" value="ABC_transprt_ATP-bd_su_PQQ"/>
</dbReference>
<dbReference type="Gene3D" id="3.40.50.300">
    <property type="entry name" value="P-loop containing nucleotide triphosphate hydrolases"/>
    <property type="match status" value="1"/>
</dbReference>
<organism evidence="7 8">
    <name type="scientific">Jiella pacifica</name>
    <dbReference type="NCBI Taxonomy" id="2696469"/>
    <lineage>
        <taxon>Bacteria</taxon>
        <taxon>Pseudomonadati</taxon>
        <taxon>Pseudomonadota</taxon>
        <taxon>Alphaproteobacteria</taxon>
        <taxon>Hyphomicrobiales</taxon>
        <taxon>Aurantimonadaceae</taxon>
        <taxon>Jiella</taxon>
    </lineage>
</organism>
<keyword evidence="8" id="KW-1185">Reference proteome</keyword>
<evidence type="ECO:0000259" key="6">
    <source>
        <dbReference type="PROSITE" id="PS50893"/>
    </source>
</evidence>
<comment type="caution">
    <text evidence="7">The sequence shown here is derived from an EMBL/GenBank/DDBJ whole genome shotgun (WGS) entry which is preliminary data.</text>
</comment>
<evidence type="ECO:0000256" key="1">
    <source>
        <dbReference type="ARBA" id="ARBA00005417"/>
    </source>
</evidence>
<keyword evidence="3" id="KW-0536">Nodulation</keyword>
<dbReference type="Pfam" id="PF00005">
    <property type="entry name" value="ABC_tran"/>
    <property type="match status" value="1"/>
</dbReference>
<dbReference type="GO" id="GO:0016887">
    <property type="term" value="F:ATP hydrolysis activity"/>
    <property type="evidence" value="ECO:0007669"/>
    <property type="project" value="InterPro"/>
</dbReference>
<keyword evidence="2" id="KW-0813">Transport</keyword>
<evidence type="ECO:0000256" key="3">
    <source>
        <dbReference type="ARBA" id="ARBA00022458"/>
    </source>
</evidence>
<evidence type="ECO:0000313" key="8">
    <source>
        <dbReference type="Proteomes" id="UP000469011"/>
    </source>
</evidence>
<dbReference type="InterPro" id="IPR003439">
    <property type="entry name" value="ABC_transporter-like_ATP-bd"/>
</dbReference>
<dbReference type="PANTHER" id="PTHR42711:SF5">
    <property type="entry name" value="ABC TRANSPORTER ATP-BINDING PROTEIN NATA"/>
    <property type="match status" value="1"/>
</dbReference>
<dbReference type="RefSeq" id="WP_163463330.1">
    <property type="nucleotide sequence ID" value="NZ_JAAAMG010000008.1"/>
</dbReference>
<dbReference type="EMBL" id="JAAAMG010000008">
    <property type="protein sequence ID" value="NDW05078.1"/>
    <property type="molecule type" value="Genomic_DNA"/>
</dbReference>
<dbReference type="SMART" id="SM00382">
    <property type="entry name" value="AAA"/>
    <property type="match status" value="1"/>
</dbReference>
<dbReference type="GO" id="GO:0005524">
    <property type="term" value="F:ATP binding"/>
    <property type="evidence" value="ECO:0007669"/>
    <property type="project" value="UniProtKB-KW"/>
</dbReference>
<dbReference type="PANTHER" id="PTHR42711">
    <property type="entry name" value="ABC TRANSPORTER ATP-BINDING PROTEIN"/>
    <property type="match status" value="1"/>
</dbReference>
<evidence type="ECO:0000256" key="4">
    <source>
        <dbReference type="ARBA" id="ARBA00022741"/>
    </source>
</evidence>
<comment type="similarity">
    <text evidence="1">Belongs to the ABC transporter superfamily.</text>
</comment>
<dbReference type="InterPro" id="IPR027417">
    <property type="entry name" value="P-loop_NTPase"/>
</dbReference>
<dbReference type="NCBIfam" id="TIGR03864">
    <property type="entry name" value="PQQ_ABC_ATP"/>
    <property type="match status" value="1"/>
</dbReference>